<dbReference type="RefSeq" id="XP_066616929.1">
    <property type="nucleotide sequence ID" value="XM_066755028.1"/>
</dbReference>
<accession>A0ABR3C4Y0</accession>
<organism evidence="3 4">
    <name type="scientific">Cryptococcus tetragattii IND107</name>
    <dbReference type="NCBI Taxonomy" id="1296105"/>
    <lineage>
        <taxon>Eukaryota</taxon>
        <taxon>Fungi</taxon>
        <taxon>Dikarya</taxon>
        <taxon>Basidiomycota</taxon>
        <taxon>Agaricomycotina</taxon>
        <taxon>Tremellomycetes</taxon>
        <taxon>Tremellales</taxon>
        <taxon>Cryptococcaceae</taxon>
        <taxon>Cryptococcus</taxon>
        <taxon>Cryptococcus gattii species complex</taxon>
    </lineage>
</organism>
<dbReference type="PANTHER" id="PTHR23244:SF456">
    <property type="entry name" value="MULTIPLE EPIDERMAL GROWTH FACTOR-LIKE DOMAINS PROTEIN 8"/>
    <property type="match status" value="1"/>
</dbReference>
<keyword evidence="4" id="KW-1185">Reference proteome</keyword>
<feature type="compositionally biased region" description="Basic and acidic residues" evidence="2">
    <location>
        <begin position="764"/>
        <end position="782"/>
    </location>
</feature>
<feature type="compositionally biased region" description="Basic and acidic residues" evidence="2">
    <location>
        <begin position="802"/>
        <end position="820"/>
    </location>
</feature>
<feature type="coiled-coil region" evidence="1">
    <location>
        <begin position="1240"/>
        <end position="1288"/>
    </location>
</feature>
<reference evidence="4" key="1">
    <citation type="submission" date="2015-01" db="EMBL/GenBank/DDBJ databases">
        <title>The Genome Sequence of Cryptococcus gattii MMRL2647.</title>
        <authorList>
            <consortium name="The Broad Institute Genomics Platform"/>
            <person name="Cuomo C."/>
            <person name="Litvintseva A."/>
            <person name="Chen Y."/>
            <person name="Heitman J."/>
            <person name="Sun S."/>
            <person name="Springer D."/>
            <person name="Dromer F."/>
            <person name="Young S."/>
            <person name="Zeng Q."/>
            <person name="Gargeya S."/>
            <person name="Abouelleil A."/>
            <person name="Alvarado L."/>
            <person name="Chapman S.B."/>
            <person name="Gainer-Dewar J."/>
            <person name="Goldberg J."/>
            <person name="Griggs A."/>
            <person name="Gujja S."/>
            <person name="Hansen M."/>
            <person name="Howarth C."/>
            <person name="Imamovic A."/>
            <person name="Larimer J."/>
            <person name="Murphy C."/>
            <person name="Naylor J."/>
            <person name="Pearson M."/>
            <person name="Priest M."/>
            <person name="Roberts A."/>
            <person name="Saif S."/>
            <person name="Shea T."/>
            <person name="Sykes S."/>
            <person name="Wortman J."/>
            <person name="Nusbaum C."/>
            <person name="Birren B."/>
        </authorList>
    </citation>
    <scope>NUCLEOTIDE SEQUENCE [LARGE SCALE GENOMIC DNA]</scope>
    <source>
        <strain evidence="4">IND107</strain>
    </source>
</reference>
<feature type="compositionally biased region" description="Low complexity" evidence="2">
    <location>
        <begin position="1375"/>
        <end position="1391"/>
    </location>
</feature>
<proteinExistence type="predicted"/>
<feature type="compositionally biased region" description="Polar residues" evidence="2">
    <location>
        <begin position="49"/>
        <end position="79"/>
    </location>
</feature>
<feature type="region of interest" description="Disordered" evidence="2">
    <location>
        <begin position="1485"/>
        <end position="1542"/>
    </location>
</feature>
<evidence type="ECO:0000256" key="2">
    <source>
        <dbReference type="SAM" id="MobiDB-lite"/>
    </source>
</evidence>
<dbReference type="SMART" id="SM00612">
    <property type="entry name" value="Kelch"/>
    <property type="match status" value="3"/>
</dbReference>
<dbReference type="InterPro" id="IPR006652">
    <property type="entry name" value="Kelch_1"/>
</dbReference>
<dbReference type="GeneID" id="91987315"/>
<name>A0ABR3C4Y0_9TREE</name>
<keyword evidence="1" id="KW-0175">Coiled coil</keyword>
<feature type="compositionally biased region" description="Polar residues" evidence="2">
    <location>
        <begin position="579"/>
        <end position="617"/>
    </location>
</feature>
<feature type="region of interest" description="Disordered" evidence="2">
    <location>
        <begin position="1"/>
        <end position="198"/>
    </location>
</feature>
<protein>
    <submittedName>
        <fullName evidence="3">Uncharacterized protein</fullName>
    </submittedName>
</protein>
<reference evidence="3 4" key="2">
    <citation type="submission" date="2024-01" db="EMBL/GenBank/DDBJ databases">
        <title>Comparative genomics of Cryptococcus and Kwoniella reveals pathogenesis evolution and contrasting modes of karyotype evolution via chromosome fusion or intercentromeric recombination.</title>
        <authorList>
            <person name="Coelho M.A."/>
            <person name="David-Palma M."/>
            <person name="Shea T."/>
            <person name="Bowers K."/>
            <person name="Mcginley-Smith S."/>
            <person name="Mohammad A.W."/>
            <person name="Gnirke A."/>
            <person name="Yurkov A.M."/>
            <person name="Nowrousian M."/>
            <person name="Sun S."/>
            <person name="Cuomo C.A."/>
            <person name="Heitman J."/>
        </authorList>
    </citation>
    <scope>NUCLEOTIDE SEQUENCE [LARGE SCALE GENOMIC DNA]</scope>
    <source>
        <strain evidence="3 4">IND107</strain>
    </source>
</reference>
<dbReference type="Gene3D" id="2.120.10.80">
    <property type="entry name" value="Kelch-type beta propeller"/>
    <property type="match status" value="2"/>
</dbReference>
<evidence type="ECO:0000256" key="1">
    <source>
        <dbReference type="SAM" id="Coils"/>
    </source>
</evidence>
<feature type="region of interest" description="Disordered" evidence="2">
    <location>
        <begin position="800"/>
        <end position="823"/>
    </location>
</feature>
<feature type="compositionally biased region" description="Low complexity" evidence="2">
    <location>
        <begin position="174"/>
        <end position="187"/>
    </location>
</feature>
<gene>
    <name evidence="3" type="ORF">I308_100457</name>
</gene>
<dbReference type="Pfam" id="PF24681">
    <property type="entry name" value="Kelch_KLHDC2_KLHL20_DRC7"/>
    <property type="match status" value="1"/>
</dbReference>
<feature type="compositionally biased region" description="Low complexity" evidence="2">
    <location>
        <begin position="549"/>
        <end position="565"/>
    </location>
</feature>
<evidence type="ECO:0000313" key="4">
    <source>
        <dbReference type="Proteomes" id="UP000054399"/>
    </source>
</evidence>
<feature type="compositionally biased region" description="Polar residues" evidence="2">
    <location>
        <begin position="154"/>
        <end position="173"/>
    </location>
</feature>
<dbReference type="EMBL" id="ATAM02000001">
    <property type="protein sequence ID" value="KAL0255652.1"/>
    <property type="molecule type" value="Genomic_DNA"/>
</dbReference>
<comment type="caution">
    <text evidence="3">The sequence shown here is derived from an EMBL/GenBank/DDBJ whole genome shotgun (WGS) entry which is preliminary data.</text>
</comment>
<feature type="compositionally biased region" description="Low complexity" evidence="2">
    <location>
        <begin position="109"/>
        <end position="119"/>
    </location>
</feature>
<feature type="compositionally biased region" description="Low complexity" evidence="2">
    <location>
        <begin position="1525"/>
        <end position="1542"/>
    </location>
</feature>
<dbReference type="InterPro" id="IPR015915">
    <property type="entry name" value="Kelch-typ_b-propeller"/>
</dbReference>
<feature type="coiled-coil region" evidence="1">
    <location>
        <begin position="1419"/>
        <end position="1460"/>
    </location>
</feature>
<evidence type="ECO:0000313" key="3">
    <source>
        <dbReference type="EMBL" id="KAL0255652.1"/>
    </source>
</evidence>
<dbReference type="SUPFAM" id="SSF50965">
    <property type="entry name" value="Galactose oxidase, central domain"/>
    <property type="match status" value="1"/>
</dbReference>
<feature type="region of interest" description="Disordered" evidence="2">
    <location>
        <begin position="525"/>
        <end position="782"/>
    </location>
</feature>
<dbReference type="Gene3D" id="1.20.5.170">
    <property type="match status" value="1"/>
</dbReference>
<sequence>MSLFKRKHSKADLHPPPAATLAPGVAPPVAPSATPHRGQTYGNVGIGGNNNPRRMTSNPQLKSNAQASYPAHSSQSPPLNQHLPGQVDTQSGHMSMGMPHPQVGYRTNPQSPTPSASGPGASGGYAGPSHPGMSPPPIHSSAPAPVQMPAHIQASAQPHQGQFQYQAPHSNHPQGQSQELGQGQLQSRPHPAPNPLSYPWQIRPLRLYPSGQNAPASPFPRYGLSVPCFPSHSGHMLLFGGLVNEKVRNDLWSIDIRDLSVMHVKTKGDAPPPRVGHASVIMDKIMVVWGGDTKVNVTDEQDEGLYILDLRSQEWTKILISKGPIGRYGHAACMVENRFYVFGGQADGMFMNDMWMYDIKQLSGTTAVHTWKQVSYTTPPPPRRTGHVLVAASSGKLYLFGGTDGNYHYNDTWCFDPSTGTWAELSCIGFIPLPREGHAAAIVDDTIYIFGGRDVKGKDLGDLAAFRLSNQRWFMFQNMGPSPAARSGHAMVSAHGKIFVIGGEANQVPLEPGERDDPQKIHVLDTSKIKYPHDAKSKITTGDQADSKGTQGTPQPGQQQGQTQGRLPQSFSAEGLNTRAGTSSPSSERGRSTQHVLPQSESQILDTQVSPKPQAQTPHPPLQSPRDVGPVPITKPNDGPPQRPRREDDDEYREAMSPTKLHYSSQASDQAESPMQSSLPSRVTSPTHTSPTSPRNLPKMFYSSVNGARSPSPRLRSADGPSLERERAPPPPDAFYYGRRSPTTNGFRQSASSRPSSLGPSSDIVKELRAKENEVEEGKRRETTFKLILNRAVKQGFLLGDEEQKPFGRDKEGQADDNKQNDGLVGRLTDALVRLKKEKAEMQNDLVAQIRSASAKSLEADHLRRGALQETAFYRAKVAALEANSPLDLKRVEKERINELEKQINILANENAQMGKELELEKEGREQANTLHCSATQLEAETLKRAEEAEEAQREAFEELERLRGQFLTYEQDAREHTEQLITLSSQVQQREAERDQLRSQLDEAIATRDQNVQLVGEVQAAITSAGLMASEMEAMYAKESGKVQQLEEELAECRAELESRTKNAELAAERLKEIENAYAKSREEADALRAVTTSRLGEILDSHKELRADEARAARGHQEQLQALEEEGKSLRKMLQEAGQRVDAAESGVSQHRTKMRDMESKVQALRGELRTTQTKLLSAQAEVARYKQLHSTRDEELKEKEMAMTEVETRCTMFRNLLADHGIAVEDSNFDNIKEPSTRELEDKLRERTRANEVAQREIQDLRIRCEEAEVKIESLGKLVERIKDTRSPTSPNMRSPTPTGGEVNRVGELEKKLVDMEKEHRDKVAGLETDYQTAVRYVKGTEKMLKRMKDELNRQKATNTAIQTELDHARGRSSISGRSTPSSSSVGESDIQRRFIVLQNQHQKLQEDFSASQDVLSARNREVDLLRMRLDEAERDMESLRDDLAQAQHRIQTLLDVRGGSDDEDDGSLEATMAFDKFSQELKQWERSRSPGEAAFENKSLEEGATVPDQSTSYQALAMAQSSKSHSRSSSEYSGDWVP</sequence>
<dbReference type="Proteomes" id="UP000054399">
    <property type="component" value="Unassembled WGS sequence"/>
</dbReference>
<feature type="compositionally biased region" description="Polar residues" evidence="2">
    <location>
        <begin position="538"/>
        <end position="548"/>
    </location>
</feature>
<feature type="compositionally biased region" description="Low complexity" evidence="2">
    <location>
        <begin position="750"/>
        <end position="762"/>
    </location>
</feature>
<feature type="region of interest" description="Disordered" evidence="2">
    <location>
        <begin position="1355"/>
        <end position="1391"/>
    </location>
</feature>
<feature type="compositionally biased region" description="Polar residues" evidence="2">
    <location>
        <begin position="662"/>
        <end position="679"/>
    </location>
</feature>
<feature type="coiled-coil region" evidence="1">
    <location>
        <begin position="890"/>
        <end position="1184"/>
    </location>
</feature>
<dbReference type="PANTHER" id="PTHR23244">
    <property type="entry name" value="KELCH REPEAT DOMAIN"/>
    <property type="match status" value="1"/>
</dbReference>
<dbReference type="InterPro" id="IPR011043">
    <property type="entry name" value="Gal_Oxase/kelch_b-propeller"/>
</dbReference>
<feature type="compositionally biased region" description="Basic and acidic residues" evidence="2">
    <location>
        <begin position="525"/>
        <end position="537"/>
    </location>
</feature>
<feature type="compositionally biased region" description="Low complexity" evidence="2">
    <location>
        <begin position="680"/>
        <end position="694"/>
    </location>
</feature>
<feature type="coiled-coil region" evidence="1">
    <location>
        <begin position="825"/>
        <end position="852"/>
    </location>
</feature>